<dbReference type="InterPro" id="IPR005105">
    <property type="entry name" value="GlnD_Uridyltrans_N"/>
</dbReference>
<dbReference type="SUPFAM" id="SSF81301">
    <property type="entry name" value="Nucleotidyltransferase"/>
    <property type="match status" value="1"/>
</dbReference>
<dbReference type="InterPro" id="IPR018821">
    <property type="entry name" value="DUF294_put_nucleoTrafse_sb-bd"/>
</dbReference>
<dbReference type="KEGG" id="bbel:109475051"/>
<evidence type="ECO:0000256" key="1">
    <source>
        <dbReference type="PROSITE-ProRule" id="PRU00339"/>
    </source>
</evidence>
<dbReference type="Pfam" id="PF13374">
    <property type="entry name" value="TPR_10"/>
    <property type="match status" value="1"/>
</dbReference>
<dbReference type="InterPro" id="IPR043519">
    <property type="entry name" value="NT_sf"/>
</dbReference>
<dbReference type="Pfam" id="PF10335">
    <property type="entry name" value="DUF294_C"/>
    <property type="match status" value="1"/>
</dbReference>
<dbReference type="Pfam" id="PF03445">
    <property type="entry name" value="DUF294"/>
    <property type="match status" value="1"/>
</dbReference>
<sequence length="880" mass="98544">MATKELERRARDALDHGELDRAEDLFAQALRLVTETDISNHSDQIRPLVGLGNVYEQRRDAESLVKAAALFNAALARCNDELERVKIRGKISETGINFVRNVCQKVCTKPREQEVERESHISTLTGLRNECKEALSALSPIQGDNPSDYVQRANDVHTLHVKIAAEIRAMVKKMVEECMAVIGPPPCQHAVIGLGSLAREETTPYSDLEFAILVEEGCDSGPHVAYFRLLTHYLQLKVVNLGETILPAVGIRSLNDFYSGNPQDDWFFDEVTPQGFAFDGAMPWASKVPTGRHKTEEKDALELIRTPKNMAVLQAEETAVKEGYHLPDVLSSVVLIAGQQELVQEYRHEMMAILTAPTKLHVSVQEKGSREEVSVSLHRISLNDDPKTHDTTRPLRSVMEQRAVKALVADIETYDDRLSNLDESGKLLHVKKEIYRLPSTLLEGLARFYGIMSCSSWERIEELQKKGVLNAKAAQNLKVAVAISMELRLKCYLKHGSQRGLMNTTVPLQIKEEERTEVLFHVEDPGLLVAFYSVLLSLREAIEEALCDPFEEFANTLSKMLSGNLVDNGPKTKGLVYSKLLQYRTSLEYFRQADKENPGDTAVLDATGNLLHFMGTFQDALQTHQASLDVKQRTDYLNLPENIAMSRMMIGRDLLALGRADEAVEHQRKALELLNVRTLEDRPAKFSATYINLGLALENSGKYVEADECYQKVIEILRMSRGNPLLAKAINNRGNVASKLGKRKDALMFYKKALDMQFSIFGRDTAHPDIAIGYNNIGTIYLAMGEDDMALEALQRSLYIKRQLHGEENDHPSIAASMVNIAALFQQMDRHRESLIMSESAEKMLDRLGQTQGVDMATAMGVTGISLATSKMYKKENQEV</sequence>
<dbReference type="InterPro" id="IPR011990">
    <property type="entry name" value="TPR-like_helical_dom_sf"/>
</dbReference>
<evidence type="ECO:0000259" key="2">
    <source>
        <dbReference type="Pfam" id="PF03445"/>
    </source>
</evidence>
<protein>
    <submittedName>
        <fullName evidence="5">Uncharacterized protein LOC109475051</fullName>
    </submittedName>
</protein>
<keyword evidence="4" id="KW-1185">Reference proteome</keyword>
<name>A0A6P4Z3K6_BRABE</name>
<evidence type="ECO:0000313" key="5">
    <source>
        <dbReference type="RefSeq" id="XP_019631153.1"/>
    </source>
</evidence>
<dbReference type="PANTHER" id="PTHR19959">
    <property type="entry name" value="KINESIN LIGHT CHAIN"/>
    <property type="match status" value="1"/>
</dbReference>
<dbReference type="Gene3D" id="1.25.40.10">
    <property type="entry name" value="Tetratricopeptide repeat domain"/>
    <property type="match status" value="2"/>
</dbReference>
<proteinExistence type="predicted"/>
<feature type="repeat" description="TPR" evidence="1">
    <location>
        <begin position="771"/>
        <end position="804"/>
    </location>
</feature>
<feature type="repeat" description="TPR" evidence="1">
    <location>
        <begin position="687"/>
        <end position="720"/>
    </location>
</feature>
<reference evidence="5" key="1">
    <citation type="submission" date="2025-08" db="UniProtKB">
        <authorList>
            <consortium name="RefSeq"/>
        </authorList>
    </citation>
    <scope>IDENTIFICATION</scope>
    <source>
        <tissue evidence="5">Gonad</tissue>
    </source>
</reference>
<accession>A0A6P4Z3K6</accession>
<evidence type="ECO:0000313" key="4">
    <source>
        <dbReference type="Proteomes" id="UP000515135"/>
    </source>
</evidence>
<keyword evidence="1" id="KW-0802">TPR repeat</keyword>
<dbReference type="OrthoDB" id="5986190at2759"/>
<gene>
    <name evidence="5" type="primary">LOC109475051</name>
</gene>
<evidence type="ECO:0000259" key="3">
    <source>
        <dbReference type="Pfam" id="PF10335"/>
    </source>
</evidence>
<dbReference type="RefSeq" id="XP_019631153.1">
    <property type="nucleotide sequence ID" value="XM_019775594.1"/>
</dbReference>
<dbReference type="GeneID" id="109475051"/>
<dbReference type="GO" id="GO:0008773">
    <property type="term" value="F:[protein-PII] uridylyltransferase activity"/>
    <property type="evidence" value="ECO:0007669"/>
    <property type="project" value="InterPro"/>
</dbReference>
<dbReference type="SUPFAM" id="SSF81901">
    <property type="entry name" value="HCP-like"/>
    <property type="match status" value="1"/>
</dbReference>
<dbReference type="Proteomes" id="UP000515135">
    <property type="component" value="Unplaced"/>
</dbReference>
<dbReference type="Pfam" id="PF13424">
    <property type="entry name" value="TPR_12"/>
    <property type="match status" value="2"/>
</dbReference>
<dbReference type="PANTHER" id="PTHR19959:SF119">
    <property type="entry name" value="FUNGAL LIPASE-LIKE DOMAIN-CONTAINING PROTEIN"/>
    <property type="match status" value="1"/>
</dbReference>
<feature type="domain" description="DUF294" evidence="3">
    <location>
        <begin position="425"/>
        <end position="517"/>
    </location>
</feature>
<organism evidence="4 5">
    <name type="scientific">Branchiostoma belcheri</name>
    <name type="common">Amphioxus</name>
    <dbReference type="NCBI Taxonomy" id="7741"/>
    <lineage>
        <taxon>Eukaryota</taxon>
        <taxon>Metazoa</taxon>
        <taxon>Chordata</taxon>
        <taxon>Cephalochordata</taxon>
        <taxon>Leptocardii</taxon>
        <taxon>Amphioxiformes</taxon>
        <taxon>Branchiostomatidae</taxon>
        <taxon>Branchiostoma</taxon>
    </lineage>
</organism>
<dbReference type="SMART" id="SM00028">
    <property type="entry name" value="TPR"/>
    <property type="match status" value="5"/>
</dbReference>
<feature type="domain" description="Protein-PII uridylyltransferase N-terminal" evidence="2">
    <location>
        <begin position="148"/>
        <end position="241"/>
    </location>
</feature>
<dbReference type="AlphaFoldDB" id="A0A6P4Z3K6"/>
<dbReference type="InterPro" id="IPR019734">
    <property type="entry name" value="TPR_rpt"/>
</dbReference>
<dbReference type="PROSITE" id="PS50005">
    <property type="entry name" value="TPR"/>
    <property type="match status" value="2"/>
</dbReference>